<dbReference type="AlphaFoldDB" id="A0A8T0EKR6"/>
<organism evidence="1 2">
    <name type="scientific">Argiope bruennichi</name>
    <name type="common">Wasp spider</name>
    <name type="synonym">Aranea bruennichi</name>
    <dbReference type="NCBI Taxonomy" id="94029"/>
    <lineage>
        <taxon>Eukaryota</taxon>
        <taxon>Metazoa</taxon>
        <taxon>Ecdysozoa</taxon>
        <taxon>Arthropoda</taxon>
        <taxon>Chelicerata</taxon>
        <taxon>Arachnida</taxon>
        <taxon>Araneae</taxon>
        <taxon>Araneomorphae</taxon>
        <taxon>Entelegynae</taxon>
        <taxon>Araneoidea</taxon>
        <taxon>Araneidae</taxon>
        <taxon>Argiope</taxon>
    </lineage>
</organism>
<dbReference type="EMBL" id="JABXBU010002227">
    <property type="protein sequence ID" value="KAF8774572.1"/>
    <property type="molecule type" value="Genomic_DNA"/>
</dbReference>
<name>A0A8T0EKR6_ARGBR</name>
<gene>
    <name evidence="1" type="ORF">HNY73_017105</name>
</gene>
<sequence>MLLRILALQMFHADGNLALLREGSESGICKKMASCRGIIGKRCKTVREEKTEQHKISNDSTRRPLGAWRSKEEVMEAEFEKKETNWSRGAAGA</sequence>
<reference evidence="1" key="1">
    <citation type="journal article" date="2020" name="bioRxiv">
        <title>Chromosome-level reference genome of the European wasp spider Argiope bruennichi: a resource for studies on range expansion and evolutionary adaptation.</title>
        <authorList>
            <person name="Sheffer M.M."/>
            <person name="Hoppe A."/>
            <person name="Krehenwinkel H."/>
            <person name="Uhl G."/>
            <person name="Kuss A.W."/>
            <person name="Jensen L."/>
            <person name="Jensen C."/>
            <person name="Gillespie R.G."/>
            <person name="Hoff K.J."/>
            <person name="Prost S."/>
        </authorList>
    </citation>
    <scope>NUCLEOTIDE SEQUENCE</scope>
</reference>
<evidence type="ECO:0000313" key="2">
    <source>
        <dbReference type="Proteomes" id="UP000807504"/>
    </source>
</evidence>
<dbReference type="Proteomes" id="UP000807504">
    <property type="component" value="Unassembled WGS sequence"/>
</dbReference>
<evidence type="ECO:0000313" key="1">
    <source>
        <dbReference type="EMBL" id="KAF8774572.1"/>
    </source>
</evidence>
<keyword evidence="2" id="KW-1185">Reference proteome</keyword>
<accession>A0A8T0EKR6</accession>
<comment type="caution">
    <text evidence="1">The sequence shown here is derived from an EMBL/GenBank/DDBJ whole genome shotgun (WGS) entry which is preliminary data.</text>
</comment>
<reference evidence="1" key="2">
    <citation type="submission" date="2020-06" db="EMBL/GenBank/DDBJ databases">
        <authorList>
            <person name="Sheffer M."/>
        </authorList>
    </citation>
    <scope>NUCLEOTIDE SEQUENCE</scope>
</reference>
<proteinExistence type="predicted"/>
<protein>
    <submittedName>
        <fullName evidence="1">Uncharacterized protein</fullName>
    </submittedName>
</protein>